<evidence type="ECO:0000313" key="2">
    <source>
        <dbReference type="EMBL" id="NNU42699.1"/>
    </source>
</evidence>
<sequence>MENRLVDNFKRIGFRKWYERQLLSSHAHMVLAFLSVIALVGAMEAFRTAQGDAQLANVLFVVVCAAIGAWALRRYIFLLMRAEQAANQASCPDCGDYGRFHVVGHRPRVHEIDLRCRKCSRDWVFSALK</sequence>
<evidence type="ECO:0000313" key="3">
    <source>
        <dbReference type="Proteomes" id="UP000552954"/>
    </source>
</evidence>
<organism evidence="2 3">
    <name type="scientific">Ramlibacter montanisoli</name>
    <dbReference type="NCBI Taxonomy" id="2732512"/>
    <lineage>
        <taxon>Bacteria</taxon>
        <taxon>Pseudomonadati</taxon>
        <taxon>Pseudomonadota</taxon>
        <taxon>Betaproteobacteria</taxon>
        <taxon>Burkholderiales</taxon>
        <taxon>Comamonadaceae</taxon>
        <taxon>Ramlibacter</taxon>
    </lineage>
</organism>
<proteinExistence type="predicted"/>
<dbReference type="RefSeq" id="WP_171557065.1">
    <property type="nucleotide sequence ID" value="NZ_JABFCS010000001.1"/>
</dbReference>
<keyword evidence="1" id="KW-0472">Membrane</keyword>
<dbReference type="AlphaFoldDB" id="A0A849KLQ2"/>
<gene>
    <name evidence="2" type="ORF">HK415_05215</name>
</gene>
<keyword evidence="1" id="KW-0812">Transmembrane</keyword>
<keyword evidence="3" id="KW-1185">Reference proteome</keyword>
<reference evidence="2 3" key="2">
    <citation type="submission" date="2020-06" db="EMBL/GenBank/DDBJ databases">
        <title>Ramlibacter rhizophilus sp. nov., isolated from rhizosphere soil of national flower Mugunghwa from South Korea.</title>
        <authorList>
            <person name="Zheng-Fei Y."/>
            <person name="Huan T."/>
        </authorList>
    </citation>
    <scope>NUCLEOTIDE SEQUENCE [LARGE SCALE GENOMIC DNA]</scope>
    <source>
        <strain evidence="2 3">B156</strain>
    </source>
</reference>
<accession>A0A849KLQ2</accession>
<comment type="caution">
    <text evidence="2">The sequence shown here is derived from an EMBL/GenBank/DDBJ whole genome shotgun (WGS) entry which is preliminary data.</text>
</comment>
<feature type="transmembrane region" description="Helical" evidence="1">
    <location>
        <begin position="21"/>
        <end position="43"/>
    </location>
</feature>
<dbReference type="EMBL" id="JABFCS010000001">
    <property type="protein sequence ID" value="NNU42699.1"/>
    <property type="molecule type" value="Genomic_DNA"/>
</dbReference>
<reference evidence="2 3" key="1">
    <citation type="submission" date="2020-05" db="EMBL/GenBank/DDBJ databases">
        <authorList>
            <person name="Khan S.A."/>
            <person name="Jeon C.O."/>
            <person name="Chun B.H."/>
        </authorList>
    </citation>
    <scope>NUCLEOTIDE SEQUENCE [LARGE SCALE GENOMIC DNA]</scope>
    <source>
        <strain evidence="2 3">B156</strain>
    </source>
</reference>
<evidence type="ECO:0000256" key="1">
    <source>
        <dbReference type="SAM" id="Phobius"/>
    </source>
</evidence>
<feature type="transmembrane region" description="Helical" evidence="1">
    <location>
        <begin position="55"/>
        <end position="72"/>
    </location>
</feature>
<dbReference type="Proteomes" id="UP000552954">
    <property type="component" value="Unassembled WGS sequence"/>
</dbReference>
<keyword evidence="1" id="KW-1133">Transmembrane helix</keyword>
<name>A0A849KLQ2_9BURK</name>
<protein>
    <submittedName>
        <fullName evidence="2">Uncharacterized protein</fullName>
    </submittedName>
</protein>